<dbReference type="InterPro" id="IPR012676">
    <property type="entry name" value="TGS-like"/>
</dbReference>
<dbReference type="InterPro" id="IPR013029">
    <property type="entry name" value="YchF_C"/>
</dbReference>
<dbReference type="GO" id="GO:0005524">
    <property type="term" value="F:ATP binding"/>
    <property type="evidence" value="ECO:0007669"/>
    <property type="project" value="UniProtKB-KW"/>
</dbReference>
<dbReference type="EMBL" id="UINC01001865">
    <property type="protein sequence ID" value="SUZ90083.1"/>
    <property type="molecule type" value="Genomic_DNA"/>
</dbReference>
<dbReference type="Pfam" id="PF06071">
    <property type="entry name" value="YchF-GTPase_C"/>
    <property type="match status" value="1"/>
</dbReference>
<protein>
    <recommendedName>
        <fullName evidence="8">OBG-type G domain-containing protein</fullName>
    </recommendedName>
</protein>
<dbReference type="InterPro" id="IPR004396">
    <property type="entry name" value="ATPase_YchF/OLA1"/>
</dbReference>
<dbReference type="Pfam" id="PF01926">
    <property type="entry name" value="MMR_HSR1"/>
    <property type="match status" value="1"/>
</dbReference>
<evidence type="ECO:0000256" key="4">
    <source>
        <dbReference type="ARBA" id="ARBA00022840"/>
    </source>
</evidence>
<dbReference type="Gene3D" id="3.10.20.30">
    <property type="match status" value="1"/>
</dbReference>
<evidence type="ECO:0000256" key="2">
    <source>
        <dbReference type="ARBA" id="ARBA00022723"/>
    </source>
</evidence>
<dbReference type="PRINTS" id="PR00326">
    <property type="entry name" value="GTP1OBG"/>
</dbReference>
<evidence type="ECO:0000313" key="7">
    <source>
        <dbReference type="EMBL" id="SUZ90083.1"/>
    </source>
</evidence>
<dbReference type="NCBIfam" id="TIGR00092">
    <property type="entry name" value="redox-regulated ATPase YchF"/>
    <property type="match status" value="1"/>
</dbReference>
<feature type="domain" description="TGS" evidence="6">
    <location>
        <begin position="281"/>
        <end position="364"/>
    </location>
</feature>
<dbReference type="Gene3D" id="3.40.50.300">
    <property type="entry name" value="P-loop containing nucleotide triphosphate hydrolases"/>
    <property type="match status" value="1"/>
</dbReference>
<dbReference type="FunFam" id="1.10.150.300:FF:000001">
    <property type="entry name" value="Ribosome-binding ATPase YchF"/>
    <property type="match status" value="1"/>
</dbReference>
<gene>
    <name evidence="7" type="ORF">METZ01_LOCUS42937</name>
</gene>
<dbReference type="GO" id="GO:0016887">
    <property type="term" value="F:ATP hydrolysis activity"/>
    <property type="evidence" value="ECO:0007669"/>
    <property type="project" value="InterPro"/>
</dbReference>
<feature type="domain" description="OBG-type G" evidence="5">
    <location>
        <begin position="3"/>
        <end position="259"/>
    </location>
</feature>
<dbReference type="PROSITE" id="PS51710">
    <property type="entry name" value="G_OBG"/>
    <property type="match status" value="1"/>
</dbReference>
<dbReference type="InterPro" id="IPR012675">
    <property type="entry name" value="Beta-grasp_dom_sf"/>
</dbReference>
<dbReference type="InterPro" id="IPR031167">
    <property type="entry name" value="G_OBG"/>
</dbReference>
<dbReference type="InterPro" id="IPR004095">
    <property type="entry name" value="TGS"/>
</dbReference>
<name>A0A381RM50_9ZZZZ</name>
<dbReference type="InterPro" id="IPR041706">
    <property type="entry name" value="YchF_N"/>
</dbReference>
<dbReference type="CDD" id="cd04867">
    <property type="entry name" value="TGS_YchF_OLA1"/>
    <property type="match status" value="1"/>
</dbReference>
<dbReference type="SUPFAM" id="SSF52540">
    <property type="entry name" value="P-loop containing nucleoside triphosphate hydrolases"/>
    <property type="match status" value="1"/>
</dbReference>
<dbReference type="InterPro" id="IPR006073">
    <property type="entry name" value="GTP-bd"/>
</dbReference>
<dbReference type="CDD" id="cd01900">
    <property type="entry name" value="YchF"/>
    <property type="match status" value="1"/>
</dbReference>
<keyword evidence="2" id="KW-0479">Metal-binding</keyword>
<dbReference type="FunFam" id="3.10.20.30:FF:000001">
    <property type="entry name" value="Ribosome-binding ATPase YchF"/>
    <property type="match status" value="1"/>
</dbReference>
<evidence type="ECO:0000256" key="1">
    <source>
        <dbReference type="ARBA" id="ARBA00001946"/>
    </source>
</evidence>
<dbReference type="AlphaFoldDB" id="A0A381RM50"/>
<dbReference type="PANTHER" id="PTHR23305">
    <property type="entry name" value="OBG GTPASE FAMILY"/>
    <property type="match status" value="1"/>
</dbReference>
<dbReference type="PANTHER" id="PTHR23305:SF18">
    <property type="entry name" value="OBG-TYPE G DOMAIN-CONTAINING PROTEIN"/>
    <property type="match status" value="1"/>
</dbReference>
<evidence type="ECO:0000259" key="5">
    <source>
        <dbReference type="PROSITE" id="PS51710"/>
    </source>
</evidence>
<keyword evidence="3" id="KW-0547">Nucleotide-binding</keyword>
<dbReference type="SUPFAM" id="SSF81271">
    <property type="entry name" value="TGS-like"/>
    <property type="match status" value="1"/>
</dbReference>
<reference evidence="7" key="1">
    <citation type="submission" date="2018-05" db="EMBL/GenBank/DDBJ databases">
        <authorList>
            <person name="Lanie J.A."/>
            <person name="Ng W.-L."/>
            <person name="Kazmierczak K.M."/>
            <person name="Andrzejewski T.M."/>
            <person name="Davidsen T.M."/>
            <person name="Wayne K.J."/>
            <person name="Tettelin H."/>
            <person name="Glass J.I."/>
            <person name="Rusch D."/>
            <person name="Podicherti R."/>
            <person name="Tsui H.-C.T."/>
            <person name="Winkler M.E."/>
        </authorList>
    </citation>
    <scope>NUCLEOTIDE SEQUENCE</scope>
</reference>
<dbReference type="GO" id="GO:0005525">
    <property type="term" value="F:GTP binding"/>
    <property type="evidence" value="ECO:0007669"/>
    <property type="project" value="InterPro"/>
</dbReference>
<evidence type="ECO:0000259" key="6">
    <source>
        <dbReference type="PROSITE" id="PS51880"/>
    </source>
</evidence>
<comment type="cofactor">
    <cofactor evidence="1">
        <name>Mg(2+)</name>
        <dbReference type="ChEBI" id="CHEBI:18420"/>
    </cofactor>
</comment>
<sequence>MSLRCGIIGLPNVGKSTLFNALTISNVPTENYPFCTIDPHVGVVKLPDERLSSLKKVYNPNLVTNSTVEFTDIAGLVKGASKGEGLGNQFLGQIRQVNTIIHVVRCFKDENITHVTGNVDPISDVEIIETELILADIQTLEKQYRKTEKLAKSGDKNNQIKFSLISSLLDHCNNGNKARTFTTNNEEVEIIRKLNLLTYKPILYVANVSESDIVNNEISDLNNKLSEYAKKGGNISISLCSKLEQEIAVLPEDEKKIYLKEYKLSDPGLNKLIKSAFNLLGLETFFTAGPKEVRSWTIKKGSTAPFAAGEIHTDFQRGFIKAEVIKYTDLIEHGSEKAVKEAGLAKLQGKEYVVCDGDCIYFHFNV</sequence>
<dbReference type="InterPro" id="IPR023192">
    <property type="entry name" value="TGS-like_dom_sf"/>
</dbReference>
<dbReference type="Gene3D" id="1.10.150.300">
    <property type="entry name" value="TGS-like domain"/>
    <property type="match status" value="1"/>
</dbReference>
<keyword evidence="4" id="KW-0067">ATP-binding</keyword>
<dbReference type="HAMAP" id="MF_00944">
    <property type="entry name" value="YchF_OLA1_ATPase"/>
    <property type="match status" value="1"/>
</dbReference>
<dbReference type="GO" id="GO:0046872">
    <property type="term" value="F:metal ion binding"/>
    <property type="evidence" value="ECO:0007669"/>
    <property type="project" value="UniProtKB-KW"/>
</dbReference>
<proteinExistence type="inferred from homology"/>
<dbReference type="PIRSF" id="PIRSF006641">
    <property type="entry name" value="CHP00092"/>
    <property type="match status" value="1"/>
</dbReference>
<accession>A0A381RM50</accession>
<dbReference type="PROSITE" id="PS51880">
    <property type="entry name" value="TGS"/>
    <property type="match status" value="1"/>
</dbReference>
<dbReference type="InterPro" id="IPR027417">
    <property type="entry name" value="P-loop_NTPase"/>
</dbReference>
<dbReference type="GO" id="GO:0005737">
    <property type="term" value="C:cytoplasm"/>
    <property type="evidence" value="ECO:0007669"/>
    <property type="project" value="TreeGrafter"/>
</dbReference>
<organism evidence="7">
    <name type="scientific">marine metagenome</name>
    <dbReference type="NCBI Taxonomy" id="408172"/>
    <lineage>
        <taxon>unclassified sequences</taxon>
        <taxon>metagenomes</taxon>
        <taxon>ecological metagenomes</taxon>
    </lineage>
</organism>
<evidence type="ECO:0008006" key="8">
    <source>
        <dbReference type="Google" id="ProtNLM"/>
    </source>
</evidence>
<evidence type="ECO:0000256" key="3">
    <source>
        <dbReference type="ARBA" id="ARBA00022741"/>
    </source>
</evidence>